<gene>
    <name evidence="1" type="ORF">LCGC14_0737270</name>
</gene>
<organism evidence="1">
    <name type="scientific">marine sediment metagenome</name>
    <dbReference type="NCBI Taxonomy" id="412755"/>
    <lineage>
        <taxon>unclassified sequences</taxon>
        <taxon>metagenomes</taxon>
        <taxon>ecological metagenomes</taxon>
    </lineage>
</organism>
<evidence type="ECO:0000313" key="1">
    <source>
        <dbReference type="EMBL" id="KKN40064.1"/>
    </source>
</evidence>
<dbReference type="EMBL" id="LAZR01001728">
    <property type="protein sequence ID" value="KKN40064.1"/>
    <property type="molecule type" value="Genomic_DNA"/>
</dbReference>
<sequence>MKKTVIVALIMLFSATGCNSVQWGIIGGAAALSYIGHRNSQEPKIKEVSPLSTLGASTE</sequence>
<dbReference type="PROSITE" id="PS51257">
    <property type="entry name" value="PROKAR_LIPOPROTEIN"/>
    <property type="match status" value="1"/>
</dbReference>
<accession>A0A0F9QBY6</accession>
<protein>
    <recommendedName>
        <fullName evidence="2">Lipoprotein</fullName>
    </recommendedName>
</protein>
<name>A0A0F9QBY6_9ZZZZ</name>
<dbReference type="AlphaFoldDB" id="A0A0F9QBY6"/>
<proteinExistence type="predicted"/>
<comment type="caution">
    <text evidence="1">The sequence shown here is derived from an EMBL/GenBank/DDBJ whole genome shotgun (WGS) entry which is preliminary data.</text>
</comment>
<reference evidence="1" key="1">
    <citation type="journal article" date="2015" name="Nature">
        <title>Complex archaea that bridge the gap between prokaryotes and eukaryotes.</title>
        <authorList>
            <person name="Spang A."/>
            <person name="Saw J.H."/>
            <person name="Jorgensen S.L."/>
            <person name="Zaremba-Niedzwiedzka K."/>
            <person name="Martijn J."/>
            <person name="Lind A.E."/>
            <person name="van Eijk R."/>
            <person name="Schleper C."/>
            <person name="Guy L."/>
            <person name="Ettema T.J."/>
        </authorList>
    </citation>
    <scope>NUCLEOTIDE SEQUENCE</scope>
</reference>
<evidence type="ECO:0008006" key="2">
    <source>
        <dbReference type="Google" id="ProtNLM"/>
    </source>
</evidence>